<dbReference type="InterPro" id="IPR012340">
    <property type="entry name" value="NA-bd_OB-fold"/>
</dbReference>
<keyword evidence="5 16" id="KW-0820">tRNA-binding</keyword>
<accession>A6G4W1</accession>
<dbReference type="InterPro" id="IPR045864">
    <property type="entry name" value="aa-tRNA-synth_II/BPL/LPL"/>
</dbReference>
<dbReference type="Proteomes" id="UP000005801">
    <property type="component" value="Unassembled WGS sequence"/>
</dbReference>
<evidence type="ECO:0000256" key="9">
    <source>
        <dbReference type="ARBA" id="ARBA00022840"/>
    </source>
</evidence>
<keyword evidence="13 15" id="KW-0030">Aminoacyl-tRNA synthetase</keyword>
<comment type="caution">
    <text evidence="20">The sequence shown here is derived from an EMBL/GenBank/DDBJ whole genome shotgun (WGS) entry which is preliminary data.</text>
</comment>
<dbReference type="Gene3D" id="2.40.50.140">
    <property type="entry name" value="Nucleic acid-binding proteins"/>
    <property type="match status" value="1"/>
</dbReference>
<dbReference type="InterPro" id="IPR045060">
    <property type="entry name" value="Phe-tRNA-ligase_IIc_bsu"/>
</dbReference>
<dbReference type="EMBL" id="ABCS01000023">
    <property type="protein sequence ID" value="EDM79053.1"/>
    <property type="molecule type" value="Genomic_DNA"/>
</dbReference>
<keyword evidence="7 15" id="KW-0479">Metal-binding</keyword>
<dbReference type="Pfam" id="PF01588">
    <property type="entry name" value="tRNA_bind"/>
    <property type="match status" value="1"/>
</dbReference>
<evidence type="ECO:0000256" key="15">
    <source>
        <dbReference type="HAMAP-Rule" id="MF_00283"/>
    </source>
</evidence>
<evidence type="ECO:0000256" key="5">
    <source>
        <dbReference type="ARBA" id="ARBA00022555"/>
    </source>
</evidence>
<dbReference type="PANTHER" id="PTHR10947">
    <property type="entry name" value="PHENYLALANYL-TRNA SYNTHETASE BETA CHAIN AND LEUCINE-RICH REPEAT-CONTAINING PROTEIN 47"/>
    <property type="match status" value="1"/>
</dbReference>
<dbReference type="PROSITE" id="PS51447">
    <property type="entry name" value="FDX_ACB"/>
    <property type="match status" value="1"/>
</dbReference>
<keyword evidence="8 15" id="KW-0547">Nucleotide-binding</keyword>
<evidence type="ECO:0000256" key="14">
    <source>
        <dbReference type="ARBA" id="ARBA00049255"/>
    </source>
</evidence>
<dbReference type="InterPro" id="IPR020825">
    <property type="entry name" value="Phe-tRNA_synthase-like_B3/B4"/>
</dbReference>
<dbReference type="InterPro" id="IPR002547">
    <property type="entry name" value="tRNA-bd_dom"/>
</dbReference>
<dbReference type="InterPro" id="IPR033714">
    <property type="entry name" value="tRNA_bind_bactPheRS"/>
</dbReference>
<comment type="subcellular location">
    <subcellularLocation>
        <location evidence="1 15">Cytoplasm</location>
    </subcellularLocation>
</comment>
<dbReference type="SUPFAM" id="SSF56037">
    <property type="entry name" value="PheT/TilS domain"/>
    <property type="match status" value="1"/>
</dbReference>
<dbReference type="Pfam" id="PF03484">
    <property type="entry name" value="B5"/>
    <property type="match status" value="1"/>
</dbReference>
<evidence type="ECO:0000256" key="12">
    <source>
        <dbReference type="ARBA" id="ARBA00022917"/>
    </source>
</evidence>
<evidence type="ECO:0000313" key="20">
    <source>
        <dbReference type="EMBL" id="EDM79053.1"/>
    </source>
</evidence>
<keyword evidence="6 15" id="KW-0436">Ligase</keyword>
<evidence type="ECO:0000256" key="11">
    <source>
        <dbReference type="ARBA" id="ARBA00022884"/>
    </source>
</evidence>
<evidence type="ECO:0000256" key="8">
    <source>
        <dbReference type="ARBA" id="ARBA00022741"/>
    </source>
</evidence>
<feature type="binding site" evidence="15">
    <location>
        <position position="477"/>
    </location>
    <ligand>
        <name>Mg(2+)</name>
        <dbReference type="ChEBI" id="CHEBI:18420"/>
        <note>shared with alpha subunit</note>
    </ligand>
</feature>
<dbReference type="Pfam" id="PF17759">
    <property type="entry name" value="tRNA_synthFbeta"/>
    <property type="match status" value="1"/>
</dbReference>
<dbReference type="SUPFAM" id="SSF55681">
    <property type="entry name" value="Class II aaRS and biotin synthetases"/>
    <property type="match status" value="1"/>
</dbReference>
<dbReference type="GO" id="GO:0000049">
    <property type="term" value="F:tRNA binding"/>
    <property type="evidence" value="ECO:0007669"/>
    <property type="project" value="UniProtKB-UniRule"/>
</dbReference>
<dbReference type="GO" id="GO:0005524">
    <property type="term" value="F:ATP binding"/>
    <property type="evidence" value="ECO:0007669"/>
    <property type="project" value="UniProtKB-UniRule"/>
</dbReference>
<keyword evidence="11 16" id="KW-0694">RNA-binding</keyword>
<dbReference type="InterPro" id="IPR005147">
    <property type="entry name" value="tRNA_synthase_B5-dom"/>
</dbReference>
<sequence>MLISCNWLNELLAGAPIVVGPNAGELADGKVSAEAIADTLTSLGLEVEGVTHYSLDGVIVGELRSVEKHPNADKLNLVQLFDGSELIQVVCGASNLPEPGGKVAFAPVGTVLPGDFSIGARKVRGVESFGMICSEVEMDIGADGEGILVLPEDWPAGAKLSDQIPGIVDTVIEIAVTPNRPDALGHMGVAIDLAVALDSSTQTPAHWKGGELPVDAGLVELPAGDRCGRYLGYALEGASVGTSPDWLRVRLHRVGLRAINDAVDITNLVLMETGQPMHAFDRAKLAEGRVVIRQAAAGEPMTTLDETAIELVEDDLVIADASAPQALAGVMGGAQSMVDSGTSTLLLEIAYFEPKGIRRSAKRHGFHTDSSHRFERGVDDDGKLELAARRAVHLFSELCGAKAVAWAEATGERPQPPVIELRASQVEALLGLEIAAEETARILEGLGVHLEAVEGASEPSWRCTPPSFRPDLTRSVDLIEEVMRHHGLERIVAKHNPVRELPTPIPEDPQRTLAEGLAAALRGEGLHEQLSMAFCSEQALEPFTAEVPKARMVRLTNPLRSQLAVMRTHMLPGLLDAATVNRARHDRPVGFCELGRVYAWPEAAVEAGEGPTAEVDARLPRESTRLAVLRGQQVEGPREGGLARQVLGDLLFALEAQGIWAEPRVSGEGVSWLHPGVQAGLWVEDRQVGVAGELHPDLRAGRSLGEASEFELAYGELWLEALADVEVAYADAPRFPSSARDLSLDLSDAISACDAISAIRTAYLARDAGEGDDPVRLASAADASGLRGGLEAREDYRGAGVEDGRHALLLRLHYRAQGRSVTDAEVQALHDAVVESACAALRERDPGLRVR</sequence>
<comment type="catalytic activity">
    <reaction evidence="14 15">
        <text>tRNA(Phe) + L-phenylalanine + ATP = L-phenylalanyl-tRNA(Phe) + AMP + diphosphate + H(+)</text>
        <dbReference type="Rhea" id="RHEA:19413"/>
        <dbReference type="Rhea" id="RHEA-COMP:9668"/>
        <dbReference type="Rhea" id="RHEA-COMP:9699"/>
        <dbReference type="ChEBI" id="CHEBI:15378"/>
        <dbReference type="ChEBI" id="CHEBI:30616"/>
        <dbReference type="ChEBI" id="CHEBI:33019"/>
        <dbReference type="ChEBI" id="CHEBI:58095"/>
        <dbReference type="ChEBI" id="CHEBI:78442"/>
        <dbReference type="ChEBI" id="CHEBI:78531"/>
        <dbReference type="ChEBI" id="CHEBI:456215"/>
        <dbReference type="EC" id="6.1.1.20"/>
    </reaction>
</comment>
<dbReference type="AlphaFoldDB" id="A6G4W1"/>
<dbReference type="Gene3D" id="3.30.56.10">
    <property type="match status" value="2"/>
</dbReference>
<protein>
    <recommendedName>
        <fullName evidence="15">Phenylalanine--tRNA ligase beta subunit</fullName>
        <ecNumber evidence="15">6.1.1.20</ecNumber>
    </recommendedName>
    <alternativeName>
        <fullName evidence="15">Phenylalanyl-tRNA synthetase beta subunit</fullName>
        <shortName evidence="15">PheRS</shortName>
    </alternativeName>
</protein>
<dbReference type="GO" id="GO:0004826">
    <property type="term" value="F:phenylalanine-tRNA ligase activity"/>
    <property type="evidence" value="ECO:0007669"/>
    <property type="project" value="UniProtKB-UniRule"/>
</dbReference>
<dbReference type="SMART" id="SM00896">
    <property type="entry name" value="FDX-ACB"/>
    <property type="match status" value="1"/>
</dbReference>
<dbReference type="PROSITE" id="PS50886">
    <property type="entry name" value="TRBD"/>
    <property type="match status" value="1"/>
</dbReference>
<dbReference type="SMART" id="SM00873">
    <property type="entry name" value="B3_4"/>
    <property type="match status" value="1"/>
</dbReference>
<dbReference type="EC" id="6.1.1.20" evidence="15"/>
<dbReference type="CDD" id="cd02796">
    <property type="entry name" value="tRNA_bind_bactPheRS"/>
    <property type="match status" value="1"/>
</dbReference>
<dbReference type="GO" id="GO:0000287">
    <property type="term" value="F:magnesium ion binding"/>
    <property type="evidence" value="ECO:0007669"/>
    <property type="project" value="UniProtKB-UniRule"/>
</dbReference>
<feature type="binding site" evidence="15">
    <location>
        <position position="481"/>
    </location>
    <ligand>
        <name>Mg(2+)</name>
        <dbReference type="ChEBI" id="CHEBI:18420"/>
        <note>shared with alpha subunit</note>
    </ligand>
</feature>
<dbReference type="GO" id="GO:0006432">
    <property type="term" value="P:phenylalanyl-tRNA aminoacylation"/>
    <property type="evidence" value="ECO:0007669"/>
    <property type="project" value="UniProtKB-UniRule"/>
</dbReference>
<evidence type="ECO:0000256" key="1">
    <source>
        <dbReference type="ARBA" id="ARBA00004496"/>
    </source>
</evidence>
<comment type="similarity">
    <text evidence="2 15">Belongs to the phenylalanyl-tRNA synthetase beta subunit family. Type 1 subfamily.</text>
</comment>
<dbReference type="InterPro" id="IPR041616">
    <property type="entry name" value="PheRS_beta_core"/>
</dbReference>
<dbReference type="GO" id="GO:0009328">
    <property type="term" value="C:phenylalanine-tRNA ligase complex"/>
    <property type="evidence" value="ECO:0007669"/>
    <property type="project" value="TreeGrafter"/>
</dbReference>
<dbReference type="InterPro" id="IPR009061">
    <property type="entry name" value="DNA-bd_dom_put_sf"/>
</dbReference>
<dbReference type="PROSITE" id="PS51483">
    <property type="entry name" value="B5"/>
    <property type="match status" value="1"/>
</dbReference>
<dbReference type="InterPro" id="IPR005121">
    <property type="entry name" value="Fdx_antiC-bd"/>
</dbReference>
<keyword evidence="12 15" id="KW-0648">Protein biosynthesis</keyword>
<evidence type="ECO:0000256" key="2">
    <source>
        <dbReference type="ARBA" id="ARBA00008653"/>
    </source>
</evidence>
<proteinExistence type="inferred from homology"/>
<keyword evidence="4 15" id="KW-0963">Cytoplasm</keyword>
<dbReference type="STRING" id="391625.PPSIR1_10635"/>
<dbReference type="OrthoDB" id="9805455at2"/>
<comment type="subunit">
    <text evidence="3 15">Tetramer of two alpha and two beta subunits.</text>
</comment>
<evidence type="ECO:0000256" key="6">
    <source>
        <dbReference type="ARBA" id="ARBA00022598"/>
    </source>
</evidence>
<dbReference type="SUPFAM" id="SSF54991">
    <property type="entry name" value="Anticodon-binding domain of PheRS"/>
    <property type="match status" value="1"/>
</dbReference>
<dbReference type="RefSeq" id="WP_006971760.1">
    <property type="nucleotide sequence ID" value="NZ_ABCS01000023.1"/>
</dbReference>
<dbReference type="SMART" id="SM00874">
    <property type="entry name" value="B5"/>
    <property type="match status" value="1"/>
</dbReference>
<dbReference type="InterPro" id="IPR004532">
    <property type="entry name" value="Phe-tRNA-ligase_IIc_bsu_bact"/>
</dbReference>
<feature type="domain" description="TRNA-binding" evidence="17">
    <location>
        <begin position="52"/>
        <end position="161"/>
    </location>
</feature>
<dbReference type="InterPro" id="IPR005146">
    <property type="entry name" value="B3/B4_tRNA-bd"/>
</dbReference>
<dbReference type="InterPro" id="IPR036690">
    <property type="entry name" value="Fdx_antiC-bd_sf"/>
</dbReference>
<feature type="domain" description="FDX-ACB" evidence="18">
    <location>
        <begin position="733"/>
        <end position="851"/>
    </location>
</feature>
<evidence type="ECO:0000256" key="4">
    <source>
        <dbReference type="ARBA" id="ARBA00022490"/>
    </source>
</evidence>
<feature type="domain" description="B5" evidence="19">
    <location>
        <begin position="414"/>
        <end position="493"/>
    </location>
</feature>
<gene>
    <name evidence="15" type="primary">pheT</name>
    <name evidence="20" type="ORF">PPSIR1_10635</name>
</gene>
<evidence type="ECO:0000256" key="13">
    <source>
        <dbReference type="ARBA" id="ARBA00023146"/>
    </source>
</evidence>
<dbReference type="Gene3D" id="3.30.930.10">
    <property type="entry name" value="Bira Bifunctional Protein, Domain 2"/>
    <property type="match status" value="1"/>
</dbReference>
<dbReference type="Gene3D" id="3.50.40.10">
    <property type="entry name" value="Phenylalanyl-trna Synthetase, Chain B, domain 3"/>
    <property type="match status" value="1"/>
</dbReference>
<dbReference type="PANTHER" id="PTHR10947:SF0">
    <property type="entry name" value="PHENYLALANINE--TRNA LIGASE BETA SUBUNIT"/>
    <property type="match status" value="1"/>
</dbReference>
<keyword evidence="10 15" id="KW-0460">Magnesium</keyword>
<evidence type="ECO:0000313" key="21">
    <source>
        <dbReference type="Proteomes" id="UP000005801"/>
    </source>
</evidence>
<dbReference type="eggNOG" id="COG0072">
    <property type="taxonomic scope" value="Bacteria"/>
</dbReference>
<reference evidence="20 21" key="1">
    <citation type="submission" date="2007-06" db="EMBL/GenBank/DDBJ databases">
        <authorList>
            <person name="Shimkets L."/>
            <person name="Ferriera S."/>
            <person name="Johnson J."/>
            <person name="Kravitz S."/>
            <person name="Beeson K."/>
            <person name="Sutton G."/>
            <person name="Rogers Y.-H."/>
            <person name="Friedman R."/>
            <person name="Frazier M."/>
            <person name="Venter J.C."/>
        </authorList>
    </citation>
    <scope>NUCLEOTIDE SEQUENCE [LARGE SCALE GENOMIC DNA]</scope>
    <source>
        <strain evidence="20 21">SIR-1</strain>
    </source>
</reference>
<evidence type="ECO:0000259" key="18">
    <source>
        <dbReference type="PROSITE" id="PS51447"/>
    </source>
</evidence>
<evidence type="ECO:0000256" key="7">
    <source>
        <dbReference type="ARBA" id="ARBA00022723"/>
    </source>
</evidence>
<dbReference type="SUPFAM" id="SSF46955">
    <property type="entry name" value="Putative DNA-binding domain"/>
    <property type="match status" value="1"/>
</dbReference>
<comment type="cofactor">
    <cofactor evidence="15">
        <name>Mg(2+)</name>
        <dbReference type="ChEBI" id="CHEBI:18420"/>
    </cofactor>
    <text evidence="15">Binds 2 magnesium ions per tetramer.</text>
</comment>
<feature type="binding site" evidence="15">
    <location>
        <position position="480"/>
    </location>
    <ligand>
        <name>Mg(2+)</name>
        <dbReference type="ChEBI" id="CHEBI:18420"/>
        <note>shared with alpha subunit</note>
    </ligand>
</feature>
<evidence type="ECO:0000259" key="19">
    <source>
        <dbReference type="PROSITE" id="PS51483"/>
    </source>
</evidence>
<dbReference type="Gene3D" id="3.30.70.380">
    <property type="entry name" value="Ferrodoxin-fold anticodon-binding domain"/>
    <property type="match status" value="1"/>
</dbReference>
<evidence type="ECO:0000256" key="3">
    <source>
        <dbReference type="ARBA" id="ARBA00011209"/>
    </source>
</evidence>
<evidence type="ECO:0000256" key="16">
    <source>
        <dbReference type="PROSITE-ProRule" id="PRU00209"/>
    </source>
</evidence>
<keyword evidence="21" id="KW-1185">Reference proteome</keyword>
<dbReference type="HAMAP" id="MF_00283">
    <property type="entry name" value="Phe_tRNA_synth_beta1"/>
    <property type="match status" value="1"/>
</dbReference>
<name>A6G4W1_9BACT</name>
<dbReference type="Pfam" id="PF03483">
    <property type="entry name" value="B3_4"/>
    <property type="match status" value="1"/>
</dbReference>
<evidence type="ECO:0000259" key="17">
    <source>
        <dbReference type="PROSITE" id="PS50886"/>
    </source>
</evidence>
<dbReference type="SUPFAM" id="SSF50249">
    <property type="entry name" value="Nucleic acid-binding proteins"/>
    <property type="match status" value="1"/>
</dbReference>
<organism evidence="20 21">
    <name type="scientific">Plesiocystis pacifica SIR-1</name>
    <dbReference type="NCBI Taxonomy" id="391625"/>
    <lineage>
        <taxon>Bacteria</taxon>
        <taxon>Pseudomonadati</taxon>
        <taxon>Myxococcota</taxon>
        <taxon>Polyangia</taxon>
        <taxon>Nannocystales</taxon>
        <taxon>Nannocystaceae</taxon>
        <taxon>Plesiocystis</taxon>
    </lineage>
</organism>
<dbReference type="NCBIfam" id="TIGR00472">
    <property type="entry name" value="pheT_bact"/>
    <property type="match status" value="1"/>
</dbReference>
<keyword evidence="9 15" id="KW-0067">ATP-binding</keyword>
<evidence type="ECO:0000256" key="10">
    <source>
        <dbReference type="ARBA" id="ARBA00022842"/>
    </source>
</evidence>
<feature type="binding site" evidence="15">
    <location>
        <position position="471"/>
    </location>
    <ligand>
        <name>Mg(2+)</name>
        <dbReference type="ChEBI" id="CHEBI:18420"/>
        <note>shared with alpha subunit</note>
    </ligand>
</feature>